<keyword evidence="1" id="KW-0472">Membrane</keyword>
<sequence length="131" mass="14111">MNVSFREFVTGGIAALDAVELAVLAMVALVLAAALALIVNEAAARADRSLLEPAVAFVAALFLRAGAARHRRRRAFHGRTAPELAAARRREMQAQLAEGLDRLLGAVLEREAETGATDVRDRRRPDRSPTT</sequence>
<gene>
    <name evidence="2" type="ORF">B0I28_109135</name>
</gene>
<protein>
    <submittedName>
        <fullName evidence="2">Uncharacterized protein</fullName>
    </submittedName>
</protein>
<dbReference type="Proteomes" id="UP000238176">
    <property type="component" value="Unassembled WGS sequence"/>
</dbReference>
<dbReference type="EMBL" id="PVTJ01000009">
    <property type="protein sequence ID" value="PRY56486.1"/>
    <property type="molecule type" value="Genomic_DNA"/>
</dbReference>
<feature type="transmembrane region" description="Helical" evidence="1">
    <location>
        <begin position="12"/>
        <end position="38"/>
    </location>
</feature>
<keyword evidence="1" id="KW-1133">Transmembrane helix</keyword>
<name>A0A2T0UEW6_9ACTN</name>
<evidence type="ECO:0000256" key="1">
    <source>
        <dbReference type="SAM" id="Phobius"/>
    </source>
</evidence>
<evidence type="ECO:0000313" key="3">
    <source>
        <dbReference type="Proteomes" id="UP000238176"/>
    </source>
</evidence>
<dbReference type="RefSeq" id="WP_106365910.1">
    <property type="nucleotide sequence ID" value="NZ_PVTJ01000009.1"/>
</dbReference>
<organism evidence="2 3">
    <name type="scientific">Glycomyces artemisiae</name>
    <dbReference type="NCBI Taxonomy" id="1076443"/>
    <lineage>
        <taxon>Bacteria</taxon>
        <taxon>Bacillati</taxon>
        <taxon>Actinomycetota</taxon>
        <taxon>Actinomycetes</taxon>
        <taxon>Glycomycetales</taxon>
        <taxon>Glycomycetaceae</taxon>
        <taxon>Glycomyces</taxon>
    </lineage>
</organism>
<evidence type="ECO:0000313" key="2">
    <source>
        <dbReference type="EMBL" id="PRY56486.1"/>
    </source>
</evidence>
<dbReference type="AlphaFoldDB" id="A0A2T0UEW6"/>
<reference evidence="2 3" key="1">
    <citation type="submission" date="2018-03" db="EMBL/GenBank/DDBJ databases">
        <title>Genomic Encyclopedia of Type Strains, Phase III (KMG-III): the genomes of soil and plant-associated and newly described type strains.</title>
        <authorList>
            <person name="Whitman W."/>
        </authorList>
    </citation>
    <scope>NUCLEOTIDE SEQUENCE [LARGE SCALE GENOMIC DNA]</scope>
    <source>
        <strain evidence="2 3">CGMCC 4.7067</strain>
    </source>
</reference>
<proteinExistence type="predicted"/>
<accession>A0A2T0UEW6</accession>
<keyword evidence="3" id="KW-1185">Reference proteome</keyword>
<comment type="caution">
    <text evidence="2">The sequence shown here is derived from an EMBL/GenBank/DDBJ whole genome shotgun (WGS) entry which is preliminary data.</text>
</comment>
<feature type="transmembrane region" description="Helical" evidence="1">
    <location>
        <begin position="50"/>
        <end position="67"/>
    </location>
</feature>
<keyword evidence="1" id="KW-0812">Transmembrane</keyword>